<gene>
    <name evidence="2" type="ordered locus">Tpen_1482</name>
</gene>
<dbReference type="STRING" id="368408.Tpen_1482"/>
<dbReference type="PANTHER" id="PTHR42824">
    <property type="entry name" value="GLUTAMINE AMIDOTRANSFERASE"/>
    <property type="match status" value="1"/>
</dbReference>
<dbReference type="SUPFAM" id="SSF56235">
    <property type="entry name" value="N-terminal nucleophile aminohydrolases (Ntn hydrolases)"/>
    <property type="match status" value="1"/>
</dbReference>
<evidence type="ECO:0000313" key="3">
    <source>
        <dbReference type="Proteomes" id="UP000000641"/>
    </source>
</evidence>
<evidence type="ECO:0000313" key="2">
    <source>
        <dbReference type="EMBL" id="ABL78879.1"/>
    </source>
</evidence>
<dbReference type="EMBL" id="CP000505">
    <property type="protein sequence ID" value="ABL78879.1"/>
    <property type="molecule type" value="Genomic_DNA"/>
</dbReference>
<keyword evidence="1" id="KW-0315">Glutamine amidotransferase</keyword>
<dbReference type="GeneID" id="4601277"/>
<sequence>MCRQLIAVGNLSELPPAVLEAFAKASACDPLMPSVAGTGKCGRHGDGWGFAAVTLEEYQRVEHYRSTIPVYEDAWGFEKLRRALRGEGVLVVHARKASAGSVSARNTHPIHYGWRGYEMFLAHNGSMRAGDLAASLGVPVLPDVTDTFYLGEYVYRRLDLPGAGNLAEAFGEAARYTETAMNVAAMLWGSSLLGVAVSYLSPGLLGSEVHERYYRLLLLRGDGWVAVFSSTLAEYLGGEGFEELPFQSGLALSVERGGGVRVRAFRVG</sequence>
<evidence type="ECO:0000256" key="1">
    <source>
        <dbReference type="ARBA" id="ARBA00022962"/>
    </source>
</evidence>
<dbReference type="HOGENOM" id="CLU_086262_0_0_2"/>
<organism evidence="2 3">
    <name type="scientific">Thermofilum pendens (strain DSM 2475 / Hrk 5)</name>
    <dbReference type="NCBI Taxonomy" id="368408"/>
    <lineage>
        <taxon>Archaea</taxon>
        <taxon>Thermoproteota</taxon>
        <taxon>Thermoprotei</taxon>
        <taxon>Thermofilales</taxon>
        <taxon>Thermofilaceae</taxon>
        <taxon>Thermofilum</taxon>
    </lineage>
</organism>
<dbReference type="InterPro" id="IPR029055">
    <property type="entry name" value="Ntn_hydrolases_N"/>
</dbReference>
<dbReference type="EnsemblBacteria" id="ABL78879">
    <property type="protein sequence ID" value="ABL78879"/>
    <property type="gene ID" value="Tpen_1482"/>
</dbReference>
<dbReference type="RefSeq" id="WP_011753144.1">
    <property type="nucleotide sequence ID" value="NC_008698.1"/>
</dbReference>
<reference evidence="3" key="1">
    <citation type="journal article" date="2008" name="J. Bacteriol.">
        <title>Genome sequence of Thermofilum pendens reveals an exceptional loss of biosynthetic pathways without genome reduction.</title>
        <authorList>
            <person name="Anderson I."/>
            <person name="Rodriguez J."/>
            <person name="Susanti D."/>
            <person name="Porat I."/>
            <person name="Reich C."/>
            <person name="Ulrich L.E."/>
            <person name="Elkins J.G."/>
            <person name="Mavromatis K."/>
            <person name="Lykidis A."/>
            <person name="Kim E."/>
            <person name="Thompson L.S."/>
            <person name="Nolan M."/>
            <person name="Land M."/>
            <person name="Copeland A."/>
            <person name="Lapidus A."/>
            <person name="Lucas S."/>
            <person name="Detter C."/>
            <person name="Zhulin I.B."/>
            <person name="Olsen G.J."/>
            <person name="Whitman W."/>
            <person name="Mukhopadhyay B."/>
            <person name="Bristow J."/>
            <person name="Kyrpides N."/>
        </authorList>
    </citation>
    <scope>NUCLEOTIDE SEQUENCE [LARGE SCALE GENOMIC DNA]</scope>
    <source>
        <strain evidence="3">DSM 2475 / Hrk 5</strain>
    </source>
</reference>
<dbReference type="Gene3D" id="3.60.20.10">
    <property type="entry name" value="Glutamine Phosphoribosylpyrophosphate, subunit 1, domain 1"/>
    <property type="match status" value="1"/>
</dbReference>
<dbReference type="PANTHER" id="PTHR42824:SF1">
    <property type="entry name" value="GLUTAMINE AMIDOTRANSFERASE YAFJ-RELATED"/>
    <property type="match status" value="1"/>
</dbReference>
<dbReference type="KEGG" id="tpe:Tpen_1482"/>
<dbReference type="Proteomes" id="UP000000641">
    <property type="component" value="Chromosome"/>
</dbReference>
<evidence type="ECO:0008006" key="4">
    <source>
        <dbReference type="Google" id="ProtNLM"/>
    </source>
</evidence>
<name>A1S099_THEPD</name>
<protein>
    <recommendedName>
        <fullName evidence="4">Glutamine amidotransferase type-2 domain-containing protein</fullName>
    </recommendedName>
</protein>
<proteinExistence type="predicted"/>
<accession>A1S099</accession>
<dbReference type="InterPro" id="IPR026869">
    <property type="entry name" value="EgtC-like"/>
</dbReference>
<dbReference type="eggNOG" id="arCOG03639">
    <property type="taxonomic scope" value="Archaea"/>
</dbReference>
<keyword evidence="3" id="KW-1185">Reference proteome</keyword>
<dbReference type="Pfam" id="PF13230">
    <property type="entry name" value="GATase_4"/>
    <property type="match status" value="1"/>
</dbReference>
<dbReference type="AlphaFoldDB" id="A1S099"/>
<dbReference type="OrthoDB" id="350529at2157"/>